<feature type="transmembrane region" description="Helical" evidence="2">
    <location>
        <begin position="85"/>
        <end position="105"/>
    </location>
</feature>
<dbReference type="SMART" id="SM00867">
    <property type="entry name" value="YceI"/>
    <property type="match status" value="1"/>
</dbReference>
<dbReference type="InterPro" id="IPR007372">
    <property type="entry name" value="Lipid/polyisoprenoid-bd_YceI"/>
</dbReference>
<dbReference type="OrthoDB" id="951410at2"/>
<protein>
    <submittedName>
        <fullName evidence="4">YceI family protein</fullName>
    </submittedName>
</protein>
<dbReference type="Proteomes" id="UP000262802">
    <property type="component" value="Chromosome"/>
</dbReference>
<dbReference type="PANTHER" id="PTHR34406">
    <property type="entry name" value="PROTEIN YCEI"/>
    <property type="match status" value="1"/>
</dbReference>
<evidence type="ECO:0000259" key="3">
    <source>
        <dbReference type="SMART" id="SM00867"/>
    </source>
</evidence>
<evidence type="ECO:0000313" key="5">
    <source>
        <dbReference type="Proteomes" id="UP000262802"/>
    </source>
</evidence>
<evidence type="ECO:0000256" key="1">
    <source>
        <dbReference type="SAM" id="MobiDB-lite"/>
    </source>
</evidence>
<dbReference type="KEGG" id="hyh:D3Y59_00730"/>
<keyword evidence="2" id="KW-0472">Membrane</keyword>
<name>A0A3B7QV34_9BACT</name>
<feature type="domain" description="Lipid/polyisoprenoid-binding YceI-like" evidence="3">
    <location>
        <begin position="107"/>
        <end position="267"/>
    </location>
</feature>
<accession>A0A3B7QV34</accession>
<dbReference type="Pfam" id="PF04264">
    <property type="entry name" value="YceI"/>
    <property type="match status" value="1"/>
</dbReference>
<dbReference type="InterPro" id="IPR036761">
    <property type="entry name" value="TTHA0802/YceI-like_sf"/>
</dbReference>
<reference evidence="4 5" key="1">
    <citation type="submission" date="2018-09" db="EMBL/GenBank/DDBJ databases">
        <title>Hymenobacter medium sp. nov., isolated from R2A medium.</title>
        <authorList>
            <person name="Yingchao G."/>
        </authorList>
    </citation>
    <scope>NUCLEOTIDE SEQUENCE [LARGE SCALE GENOMIC DNA]</scope>
    <source>
        <strain evidence="5">sh-6</strain>
    </source>
</reference>
<sequence length="283" mass="31800">MPARQARQRPHLHLPAQLPLRSWPAALRRRCPVVHSGYQQPRPAIQRHRPDGNRSPAAQQRGPHPLNPVAMITKMLLMLHRRPRLRVLLLLGLTGWLLMALRPAATRYVVRPSACQLTWTGYAEVGAWAPSGTVQLRQGEFEYDGTTVRNGMFEVDLRTIAHDNAQLQQHLRGADFFAVEAFPVAVFRLGQVSNGLAAGQLTIKGVTQRVVFPVAVQRTGKELRVRGAVTLDRTQYGIRYNSRSFFADLGEQAIRNDFRLVFDVVAVAQRQPVPRHGKPTSKK</sequence>
<organism evidence="4 5">
    <name type="scientific">Hymenobacter oligotrophus</name>
    <dbReference type="NCBI Taxonomy" id="2319843"/>
    <lineage>
        <taxon>Bacteria</taxon>
        <taxon>Pseudomonadati</taxon>
        <taxon>Bacteroidota</taxon>
        <taxon>Cytophagia</taxon>
        <taxon>Cytophagales</taxon>
        <taxon>Hymenobacteraceae</taxon>
        <taxon>Hymenobacter</taxon>
    </lineage>
</organism>
<dbReference type="EMBL" id="CP032317">
    <property type="protein sequence ID" value="AYA35704.1"/>
    <property type="molecule type" value="Genomic_DNA"/>
</dbReference>
<dbReference type="Gene3D" id="2.40.128.110">
    <property type="entry name" value="Lipid/polyisoprenoid-binding, YceI-like"/>
    <property type="match status" value="1"/>
</dbReference>
<evidence type="ECO:0000313" key="4">
    <source>
        <dbReference type="EMBL" id="AYA35704.1"/>
    </source>
</evidence>
<dbReference type="SUPFAM" id="SSF101874">
    <property type="entry name" value="YceI-like"/>
    <property type="match status" value="1"/>
</dbReference>
<gene>
    <name evidence="4" type="ORF">D3Y59_00730</name>
</gene>
<feature type="region of interest" description="Disordered" evidence="1">
    <location>
        <begin position="38"/>
        <end position="65"/>
    </location>
</feature>
<proteinExistence type="predicted"/>
<evidence type="ECO:0000256" key="2">
    <source>
        <dbReference type="SAM" id="Phobius"/>
    </source>
</evidence>
<keyword evidence="2" id="KW-0812">Transmembrane</keyword>
<keyword evidence="5" id="KW-1185">Reference proteome</keyword>
<dbReference type="AlphaFoldDB" id="A0A3B7QV34"/>
<keyword evidence="2" id="KW-1133">Transmembrane helix</keyword>
<dbReference type="PANTHER" id="PTHR34406:SF1">
    <property type="entry name" value="PROTEIN YCEI"/>
    <property type="match status" value="1"/>
</dbReference>